<comment type="similarity">
    <text evidence="2">Belongs to the metallo-dependent hydrolases superfamily. Hydantoinase/dihydropyrimidinase family.</text>
</comment>
<dbReference type="GO" id="GO:0016812">
    <property type="term" value="F:hydrolase activity, acting on carbon-nitrogen (but not peptide) bonds, in cyclic amides"/>
    <property type="evidence" value="ECO:0007669"/>
    <property type="project" value="TreeGrafter"/>
</dbReference>
<dbReference type="InterPro" id="IPR011059">
    <property type="entry name" value="Metal-dep_hydrolase_composite"/>
</dbReference>
<sequence>MEKREELKAVFSLCKKHDLLVSVHCEDDATIQKVDAQYDGPYNPAAHADLRPSEAEARGIDTVGSIALELDMPLYVVHLSSKAGLQKVRELRAKGLRVIVETTPHYLFLDKSKLEGADGALYVMTPPLRSEEDNLALQEAVLNGEVQVIATDHCSFTVEQKMASNDCRTILPGIPGTEEMLSLVYTFAANSGRIGLQQVVNLLSTAPAKAFGLYPRKGTIRVGSDADLVLFDPDEAWTISKETTHSASGYTPYEGKQVLGRPIMTYLKGRLIMGDGIYLGLDGNGEFVPQKDVGRGKTIMH</sequence>
<dbReference type="InterPro" id="IPR032466">
    <property type="entry name" value="Metal_Hydrolase"/>
</dbReference>
<dbReference type="AlphaFoldDB" id="A0A645BZJ1"/>
<keyword evidence="4" id="KW-0378">Hydrolase</keyword>
<evidence type="ECO:0000313" key="4">
    <source>
        <dbReference type="EMBL" id="MPM70986.1"/>
    </source>
</evidence>
<dbReference type="Pfam" id="PF01979">
    <property type="entry name" value="Amidohydro_1"/>
    <property type="match status" value="1"/>
</dbReference>
<dbReference type="GO" id="GO:0005829">
    <property type="term" value="C:cytosol"/>
    <property type="evidence" value="ECO:0007669"/>
    <property type="project" value="TreeGrafter"/>
</dbReference>
<dbReference type="Gene3D" id="2.30.40.10">
    <property type="entry name" value="Urease, subunit C, domain 1"/>
    <property type="match status" value="1"/>
</dbReference>
<dbReference type="PANTHER" id="PTHR11647:SF1">
    <property type="entry name" value="COLLAPSIN RESPONSE MEDIATOR PROTEIN"/>
    <property type="match status" value="1"/>
</dbReference>
<dbReference type="InterPro" id="IPR006680">
    <property type="entry name" value="Amidohydro-rel"/>
</dbReference>
<gene>
    <name evidence="4" type="primary">hyuA_10</name>
    <name evidence="4" type="ORF">SDC9_117949</name>
</gene>
<comment type="cofactor">
    <cofactor evidence="1">
        <name>Zn(2+)</name>
        <dbReference type="ChEBI" id="CHEBI:29105"/>
    </cofactor>
</comment>
<evidence type="ECO:0000256" key="2">
    <source>
        <dbReference type="ARBA" id="ARBA00008829"/>
    </source>
</evidence>
<reference evidence="4" key="1">
    <citation type="submission" date="2019-08" db="EMBL/GenBank/DDBJ databases">
        <authorList>
            <person name="Kucharzyk K."/>
            <person name="Murdoch R.W."/>
            <person name="Higgins S."/>
            <person name="Loffler F."/>
        </authorList>
    </citation>
    <scope>NUCLEOTIDE SEQUENCE</scope>
</reference>
<evidence type="ECO:0000256" key="1">
    <source>
        <dbReference type="ARBA" id="ARBA00001947"/>
    </source>
</evidence>
<accession>A0A645BZJ1</accession>
<dbReference type="PANTHER" id="PTHR11647">
    <property type="entry name" value="HYDRANTOINASE/DIHYDROPYRIMIDINASE FAMILY MEMBER"/>
    <property type="match status" value="1"/>
</dbReference>
<dbReference type="Gene3D" id="3.20.20.140">
    <property type="entry name" value="Metal-dependent hydrolases"/>
    <property type="match status" value="1"/>
</dbReference>
<protein>
    <submittedName>
        <fullName evidence="4">D-hydantoinase</fullName>
        <ecNumber evidence="4">3.5.2.-</ecNumber>
    </submittedName>
</protein>
<dbReference type="SUPFAM" id="SSF51556">
    <property type="entry name" value="Metallo-dependent hydrolases"/>
    <property type="match status" value="1"/>
</dbReference>
<name>A0A645BZJ1_9ZZZZ</name>
<organism evidence="4">
    <name type="scientific">bioreactor metagenome</name>
    <dbReference type="NCBI Taxonomy" id="1076179"/>
    <lineage>
        <taxon>unclassified sequences</taxon>
        <taxon>metagenomes</taxon>
        <taxon>ecological metagenomes</taxon>
    </lineage>
</organism>
<dbReference type="FunFam" id="3.20.20.140:FF:000174">
    <property type="entry name" value="Dihydropyrimidinase-related protein 2"/>
    <property type="match status" value="1"/>
</dbReference>
<dbReference type="SUPFAM" id="SSF51338">
    <property type="entry name" value="Composite domain of metallo-dependent hydrolases"/>
    <property type="match status" value="1"/>
</dbReference>
<dbReference type="EC" id="3.5.2.-" evidence="4"/>
<feature type="domain" description="Amidohydrolase-related" evidence="3">
    <location>
        <begin position="4"/>
        <end position="271"/>
    </location>
</feature>
<dbReference type="InterPro" id="IPR050378">
    <property type="entry name" value="Metallo-dep_Hydrolases_sf"/>
</dbReference>
<comment type="caution">
    <text evidence="4">The sequence shown here is derived from an EMBL/GenBank/DDBJ whole genome shotgun (WGS) entry which is preliminary data.</text>
</comment>
<dbReference type="EMBL" id="VSSQ01023829">
    <property type="protein sequence ID" value="MPM70986.1"/>
    <property type="molecule type" value="Genomic_DNA"/>
</dbReference>
<evidence type="ECO:0000259" key="3">
    <source>
        <dbReference type="Pfam" id="PF01979"/>
    </source>
</evidence>
<proteinExistence type="inferred from homology"/>